<dbReference type="GO" id="GO:0046349">
    <property type="term" value="P:amino sugar biosynthetic process"/>
    <property type="evidence" value="ECO:0007669"/>
    <property type="project" value="UniProtKB-ARBA"/>
</dbReference>
<evidence type="ECO:0000256" key="3">
    <source>
        <dbReference type="ARBA" id="ARBA00012916"/>
    </source>
</evidence>
<comment type="catalytic activity">
    <reaction evidence="1 10">
        <text>D-fructose 6-phosphate + L-glutamine = D-glucosamine 6-phosphate + L-glutamate</text>
        <dbReference type="Rhea" id="RHEA:13237"/>
        <dbReference type="ChEBI" id="CHEBI:29985"/>
        <dbReference type="ChEBI" id="CHEBI:58359"/>
        <dbReference type="ChEBI" id="CHEBI:58725"/>
        <dbReference type="ChEBI" id="CHEBI:61527"/>
        <dbReference type="EC" id="2.6.1.16"/>
    </reaction>
</comment>
<evidence type="ECO:0000256" key="8">
    <source>
        <dbReference type="ARBA" id="ARBA00022737"/>
    </source>
</evidence>
<keyword evidence="6 10" id="KW-0032">Aminotransferase</keyword>
<evidence type="ECO:0000256" key="7">
    <source>
        <dbReference type="ARBA" id="ARBA00022679"/>
    </source>
</evidence>
<comment type="subcellular location">
    <subcellularLocation>
        <location evidence="2 10">Cytoplasm</location>
    </subcellularLocation>
</comment>
<protein>
    <recommendedName>
        <fullName evidence="4 10">Glutamine--fructose-6-phosphate aminotransferase [isomerizing]</fullName>
        <ecNumber evidence="3 10">2.6.1.16</ecNumber>
    </recommendedName>
    <alternativeName>
        <fullName evidence="10">D-fructose-6-phosphate amidotransferase</fullName>
    </alternativeName>
    <alternativeName>
        <fullName evidence="10">GFAT</fullName>
    </alternativeName>
    <alternativeName>
        <fullName evidence="10">Glucosamine-6-phosphate synthase</fullName>
    </alternativeName>
    <alternativeName>
        <fullName evidence="10">Hexosephosphate aminotransferase</fullName>
    </alternativeName>
    <alternativeName>
        <fullName evidence="10">L-glutamine--D-fructose-6-phosphate amidotransferase</fullName>
    </alternativeName>
</protein>
<sequence length="606" mass="66846">MCGIVAGVAERNIVPILLMGLKRLEYRGYDSAGLAIIQQNQLIRCRAMGKVQTLQEKVQTQGLIGYAGIAHTRWATHGAPSEANAHPHSSGDIAVVHNGIIENYLELKQFLQAEGYTFSSETDSETVAHLIHYYYQKSQDLVTAVRETTKQLEGAYALAVIHAQYPDELVAIRHGSPLVIGVGIGEHFIASDSYALLPVTRTFSYLQDDDLVHLSKEQYQIFDAQNQLVERELVESEQSADVSGKDGYKHFMQKEMFEQPSVIAETLEGRIYHEQLQLASFPSDLLESLKTVRYIDLIACGTSYHAGLVIQSQLEKVGIRCHVEYASEYLYREITVPQNTLFLSISQSGETADTLAALEKAKKLPYQDYLAICNVPESALIRASHYSLLTRAGREIGVASTKAFVTQLVALHILVLLIRQLQNNDDVQPEIAALERLPAIAEQMLALNLQVAQAAEMIKERHGCLFLGRGESYAIAAEGALKLKELAYIHAEAYPCGELKHGPLALVDENMPVVAIVQADHLAEKTMSNLQEVQARGGRLIVFSDSRVDTRALNEQAILISLGELDSLTASIATVIPLQLFAYNVALQKGTDVDQPRNLAKSVTVE</sequence>
<dbReference type="PANTHER" id="PTHR10937:SF0">
    <property type="entry name" value="GLUTAMINE--FRUCTOSE-6-PHOSPHATE TRANSAMINASE (ISOMERIZING)"/>
    <property type="match status" value="1"/>
</dbReference>
<evidence type="ECO:0000256" key="2">
    <source>
        <dbReference type="ARBA" id="ARBA00004496"/>
    </source>
</evidence>
<dbReference type="PROSITE" id="PS51278">
    <property type="entry name" value="GATASE_TYPE_2"/>
    <property type="match status" value="1"/>
</dbReference>
<dbReference type="NCBIfam" id="TIGR01135">
    <property type="entry name" value="glmS"/>
    <property type="match status" value="1"/>
</dbReference>
<keyword evidence="5 10" id="KW-0963">Cytoplasm</keyword>
<feature type="active site" description="For Fru-6P isomerization activity" evidence="10">
    <location>
        <position position="601"/>
    </location>
</feature>
<dbReference type="NCBIfam" id="NF001484">
    <property type="entry name" value="PRK00331.1"/>
    <property type="match status" value="1"/>
</dbReference>
<evidence type="ECO:0000256" key="6">
    <source>
        <dbReference type="ARBA" id="ARBA00022576"/>
    </source>
</evidence>
<evidence type="ECO:0000259" key="12">
    <source>
        <dbReference type="PROSITE" id="PS51464"/>
    </source>
</evidence>
<dbReference type="GO" id="GO:0006487">
    <property type="term" value="P:protein N-linked glycosylation"/>
    <property type="evidence" value="ECO:0007669"/>
    <property type="project" value="TreeGrafter"/>
</dbReference>
<comment type="function">
    <text evidence="10">Catalyzes the first step in hexosamine metabolism, converting fructose-6P into glucosamine-6P using glutamine as a nitrogen source.</text>
</comment>
<reference evidence="13 14" key="1">
    <citation type="submission" date="2018-06" db="EMBL/GenBank/DDBJ databases">
        <authorList>
            <consortium name="Pathogen Informatics"/>
            <person name="Doyle S."/>
        </authorList>
    </citation>
    <scope>NUCLEOTIDE SEQUENCE [LARGE SCALE GENOMIC DNA]</scope>
    <source>
        <strain evidence="13 14">NCTC13337</strain>
    </source>
</reference>
<dbReference type="SUPFAM" id="SSF56235">
    <property type="entry name" value="N-terminal nucleophile aminohydrolases (Ntn hydrolases)"/>
    <property type="match status" value="1"/>
</dbReference>
<feature type="initiator methionine" description="Removed" evidence="10">
    <location>
        <position position="1"/>
    </location>
</feature>
<dbReference type="GO" id="GO:0005829">
    <property type="term" value="C:cytosol"/>
    <property type="evidence" value="ECO:0007669"/>
    <property type="project" value="TreeGrafter"/>
</dbReference>
<dbReference type="GO" id="GO:0005975">
    <property type="term" value="P:carbohydrate metabolic process"/>
    <property type="evidence" value="ECO:0007669"/>
    <property type="project" value="UniProtKB-UniRule"/>
</dbReference>
<keyword evidence="14" id="KW-1185">Reference proteome</keyword>
<evidence type="ECO:0000256" key="10">
    <source>
        <dbReference type="HAMAP-Rule" id="MF_00164"/>
    </source>
</evidence>
<accession>A0A380MUB7</accession>
<dbReference type="PROSITE" id="PS51464">
    <property type="entry name" value="SIS"/>
    <property type="match status" value="2"/>
</dbReference>
<dbReference type="CDD" id="cd05009">
    <property type="entry name" value="SIS_GlmS_GlmD_2"/>
    <property type="match status" value="1"/>
</dbReference>
<dbReference type="InterPro" id="IPR017932">
    <property type="entry name" value="GATase_2_dom"/>
</dbReference>
<dbReference type="Pfam" id="PF01380">
    <property type="entry name" value="SIS"/>
    <property type="match status" value="2"/>
</dbReference>
<dbReference type="InterPro" id="IPR035466">
    <property type="entry name" value="GlmS/AgaS_SIS"/>
</dbReference>
<dbReference type="SUPFAM" id="SSF53697">
    <property type="entry name" value="SIS domain"/>
    <property type="match status" value="1"/>
</dbReference>
<dbReference type="FunFam" id="3.40.50.10490:FF:000001">
    <property type="entry name" value="Glutamine--fructose-6-phosphate aminotransferase [isomerizing]"/>
    <property type="match status" value="1"/>
</dbReference>
<evidence type="ECO:0000313" key="13">
    <source>
        <dbReference type="EMBL" id="SUO95774.1"/>
    </source>
</evidence>
<dbReference type="EC" id="2.6.1.16" evidence="3 10"/>
<feature type="active site" description="Nucleophile; for GATase activity" evidence="10">
    <location>
        <position position="2"/>
    </location>
</feature>
<dbReference type="Gene3D" id="3.40.50.10490">
    <property type="entry name" value="Glucose-6-phosphate isomerase like protein, domain 1"/>
    <property type="match status" value="2"/>
</dbReference>
<dbReference type="GO" id="GO:0097367">
    <property type="term" value="F:carbohydrate derivative binding"/>
    <property type="evidence" value="ECO:0007669"/>
    <property type="project" value="InterPro"/>
</dbReference>
<dbReference type="InterPro" id="IPR035490">
    <property type="entry name" value="GlmS/FrlB_SIS"/>
</dbReference>
<dbReference type="InterPro" id="IPR047084">
    <property type="entry name" value="GFAT_N"/>
</dbReference>
<dbReference type="GO" id="GO:0006002">
    <property type="term" value="P:fructose 6-phosphate metabolic process"/>
    <property type="evidence" value="ECO:0007669"/>
    <property type="project" value="TreeGrafter"/>
</dbReference>
<dbReference type="PANTHER" id="PTHR10937">
    <property type="entry name" value="GLUCOSAMINE--FRUCTOSE-6-PHOSPHATE AMINOTRANSFERASE, ISOMERIZING"/>
    <property type="match status" value="1"/>
</dbReference>
<dbReference type="HAMAP" id="MF_00164">
    <property type="entry name" value="GlmS"/>
    <property type="match status" value="1"/>
</dbReference>
<dbReference type="FunFam" id="3.60.20.10:FF:000006">
    <property type="entry name" value="Glutamine--fructose-6-phosphate aminotransferase [isomerizing]"/>
    <property type="match status" value="1"/>
</dbReference>
<keyword evidence="8" id="KW-0677">Repeat</keyword>
<gene>
    <name evidence="13" type="primary">glmS_2</name>
    <name evidence="10" type="synonym">glmS</name>
    <name evidence="13" type="ORF">NCTC13337_01577</name>
</gene>
<dbReference type="GO" id="GO:0004360">
    <property type="term" value="F:glutamine-fructose-6-phosphate transaminase (isomerizing) activity"/>
    <property type="evidence" value="ECO:0007669"/>
    <property type="project" value="UniProtKB-UniRule"/>
</dbReference>
<evidence type="ECO:0000259" key="11">
    <source>
        <dbReference type="PROSITE" id="PS51278"/>
    </source>
</evidence>
<dbReference type="GO" id="GO:0006047">
    <property type="term" value="P:UDP-N-acetylglucosamine metabolic process"/>
    <property type="evidence" value="ECO:0007669"/>
    <property type="project" value="TreeGrafter"/>
</dbReference>
<comment type="subunit">
    <text evidence="10">Homodimer.</text>
</comment>
<name>A0A380MUB7_9GAMM</name>
<dbReference type="Gene3D" id="3.60.20.10">
    <property type="entry name" value="Glutamine Phosphoribosylpyrophosphate, subunit 1, domain 1"/>
    <property type="match status" value="1"/>
</dbReference>
<dbReference type="InterPro" id="IPR029055">
    <property type="entry name" value="Ntn_hydrolases_N"/>
</dbReference>
<dbReference type="OrthoDB" id="9761808at2"/>
<dbReference type="Proteomes" id="UP000254601">
    <property type="component" value="Unassembled WGS sequence"/>
</dbReference>
<dbReference type="CDD" id="cd05008">
    <property type="entry name" value="SIS_GlmS_GlmD_1"/>
    <property type="match status" value="1"/>
</dbReference>
<feature type="domain" description="Glutamine amidotransferase type-2" evidence="11">
    <location>
        <begin position="2"/>
        <end position="217"/>
    </location>
</feature>
<dbReference type="InterPro" id="IPR046348">
    <property type="entry name" value="SIS_dom_sf"/>
</dbReference>
<evidence type="ECO:0000256" key="1">
    <source>
        <dbReference type="ARBA" id="ARBA00001031"/>
    </source>
</evidence>
<dbReference type="CDD" id="cd00714">
    <property type="entry name" value="GFAT"/>
    <property type="match status" value="1"/>
</dbReference>
<proteinExistence type="inferred from homology"/>
<dbReference type="InterPro" id="IPR001347">
    <property type="entry name" value="SIS_dom"/>
</dbReference>
<evidence type="ECO:0000256" key="9">
    <source>
        <dbReference type="ARBA" id="ARBA00022962"/>
    </source>
</evidence>
<keyword evidence="7 10" id="KW-0808">Transferase</keyword>
<feature type="domain" description="SIS" evidence="12">
    <location>
        <begin position="454"/>
        <end position="596"/>
    </location>
</feature>
<dbReference type="AlphaFoldDB" id="A0A380MUB7"/>
<keyword evidence="9" id="KW-0315">Glutamine amidotransferase</keyword>
<evidence type="ECO:0000256" key="4">
    <source>
        <dbReference type="ARBA" id="ARBA00016090"/>
    </source>
</evidence>
<dbReference type="InterPro" id="IPR005855">
    <property type="entry name" value="GFAT"/>
</dbReference>
<evidence type="ECO:0000256" key="5">
    <source>
        <dbReference type="ARBA" id="ARBA00022490"/>
    </source>
</evidence>
<dbReference type="RefSeq" id="WP_072576630.1">
    <property type="nucleotide sequence ID" value="NZ_LWHB01000087.1"/>
</dbReference>
<organism evidence="13 14">
    <name type="scientific">Suttonella ornithocola</name>
    <dbReference type="NCBI Taxonomy" id="279832"/>
    <lineage>
        <taxon>Bacteria</taxon>
        <taxon>Pseudomonadati</taxon>
        <taxon>Pseudomonadota</taxon>
        <taxon>Gammaproteobacteria</taxon>
        <taxon>Cardiobacteriales</taxon>
        <taxon>Cardiobacteriaceae</taxon>
        <taxon>Suttonella</taxon>
    </lineage>
</organism>
<dbReference type="EMBL" id="UHIC01000001">
    <property type="protein sequence ID" value="SUO95774.1"/>
    <property type="molecule type" value="Genomic_DNA"/>
</dbReference>
<dbReference type="Pfam" id="PF13522">
    <property type="entry name" value="GATase_6"/>
    <property type="match status" value="1"/>
</dbReference>
<dbReference type="FunFam" id="3.40.50.10490:FF:000002">
    <property type="entry name" value="Glutamine--fructose-6-phosphate aminotransferase [isomerizing]"/>
    <property type="match status" value="1"/>
</dbReference>
<evidence type="ECO:0000313" key="14">
    <source>
        <dbReference type="Proteomes" id="UP000254601"/>
    </source>
</evidence>
<feature type="domain" description="SIS" evidence="12">
    <location>
        <begin position="285"/>
        <end position="424"/>
    </location>
</feature>